<dbReference type="OrthoDB" id="5578775at2759"/>
<proteinExistence type="predicted"/>
<dbReference type="AlphaFoldDB" id="A0A9P7XTF2"/>
<evidence type="ECO:0000313" key="1">
    <source>
        <dbReference type="EMBL" id="KAG9065893.1"/>
    </source>
</evidence>
<reference evidence="1" key="1">
    <citation type="submission" date="2021-06" db="EMBL/GenBank/DDBJ databases">
        <title>Genome Sequence of Mortierella hyaline Strain SCG-10, a Cold-Adapted, Nitrate-Reducing Fungus Isolated from Soil in Minnesota, USA.</title>
        <authorList>
            <person name="Aldossari N."/>
        </authorList>
    </citation>
    <scope>NUCLEOTIDE SEQUENCE</scope>
    <source>
        <strain evidence="1">SCG-10</strain>
    </source>
</reference>
<sequence length="86" mass="9423">MLAGQLSLLQKFIVDILVTLPGQYLVTGAAGSGKSNILMALVDKLRSEADRDRSVDHADQIELTPVAKRKWDFVNSDVENIIKIGD</sequence>
<evidence type="ECO:0000313" key="2">
    <source>
        <dbReference type="Proteomes" id="UP000707451"/>
    </source>
</evidence>
<name>A0A9P7XTF2_9FUNG</name>
<keyword evidence="2" id="KW-1185">Reference proteome</keyword>
<protein>
    <submittedName>
        <fullName evidence="1">Uncharacterized protein</fullName>
    </submittedName>
</protein>
<dbReference type="Proteomes" id="UP000707451">
    <property type="component" value="Unassembled WGS sequence"/>
</dbReference>
<comment type="caution">
    <text evidence="1">The sequence shown here is derived from an EMBL/GenBank/DDBJ whole genome shotgun (WGS) entry which is preliminary data.</text>
</comment>
<accession>A0A9P7XTF2</accession>
<gene>
    <name evidence="1" type="ORF">KI688_002190</name>
</gene>
<dbReference type="EMBL" id="JAHRHY010000011">
    <property type="protein sequence ID" value="KAG9065893.1"/>
    <property type="molecule type" value="Genomic_DNA"/>
</dbReference>
<organism evidence="1 2">
    <name type="scientific">Linnemannia hyalina</name>
    <dbReference type="NCBI Taxonomy" id="64524"/>
    <lineage>
        <taxon>Eukaryota</taxon>
        <taxon>Fungi</taxon>
        <taxon>Fungi incertae sedis</taxon>
        <taxon>Mucoromycota</taxon>
        <taxon>Mortierellomycotina</taxon>
        <taxon>Mortierellomycetes</taxon>
        <taxon>Mortierellales</taxon>
        <taxon>Mortierellaceae</taxon>
        <taxon>Linnemannia</taxon>
    </lineage>
</organism>